<dbReference type="GO" id="GO:0005886">
    <property type="term" value="C:plasma membrane"/>
    <property type="evidence" value="ECO:0007669"/>
    <property type="project" value="UniProtKB-SubCell"/>
</dbReference>
<protein>
    <submittedName>
        <fullName evidence="5">Sodium:galactoside symporter</fullName>
    </submittedName>
</protein>
<dbReference type="GO" id="GO:0008643">
    <property type="term" value="P:carbohydrate transport"/>
    <property type="evidence" value="ECO:0007669"/>
    <property type="project" value="InterPro"/>
</dbReference>
<evidence type="ECO:0000256" key="2">
    <source>
        <dbReference type="ARBA" id="ARBA00009617"/>
    </source>
</evidence>
<comment type="subcellular location">
    <subcellularLocation>
        <location evidence="1">Cell inner membrane</location>
        <topology evidence="1">Multi-pass membrane protein</topology>
    </subcellularLocation>
</comment>
<dbReference type="GO" id="GO:0015293">
    <property type="term" value="F:symporter activity"/>
    <property type="evidence" value="ECO:0007669"/>
    <property type="project" value="InterPro"/>
</dbReference>
<dbReference type="SUPFAM" id="SSF103473">
    <property type="entry name" value="MFS general substrate transporter"/>
    <property type="match status" value="1"/>
</dbReference>
<organism evidence="5 6">
    <name type="scientific">Salmonella enterica I</name>
    <dbReference type="NCBI Taxonomy" id="59201"/>
    <lineage>
        <taxon>Bacteria</taxon>
        <taxon>Pseudomonadati</taxon>
        <taxon>Pseudomonadota</taxon>
        <taxon>Gammaproteobacteria</taxon>
        <taxon>Enterobacterales</taxon>
        <taxon>Enterobacteriaceae</taxon>
        <taxon>Salmonella</taxon>
    </lineage>
</organism>
<evidence type="ECO:0000256" key="1">
    <source>
        <dbReference type="ARBA" id="ARBA00004429"/>
    </source>
</evidence>
<gene>
    <name evidence="5" type="primary">yicJ_4</name>
    <name evidence="5" type="ORF">NCTC8271_05600</name>
</gene>
<evidence type="ECO:0000313" key="5">
    <source>
        <dbReference type="EMBL" id="VEA43902.1"/>
    </source>
</evidence>
<keyword evidence="3" id="KW-1003">Cell membrane</keyword>
<dbReference type="InterPro" id="IPR039672">
    <property type="entry name" value="MFS_2"/>
</dbReference>
<feature type="transmembrane region" description="Helical" evidence="4">
    <location>
        <begin position="81"/>
        <end position="102"/>
    </location>
</feature>
<name>A0A3S4G5J3_SALET</name>
<evidence type="ECO:0000256" key="3">
    <source>
        <dbReference type="ARBA" id="ARBA00022519"/>
    </source>
</evidence>
<keyword evidence="4" id="KW-0472">Membrane</keyword>
<keyword evidence="4" id="KW-0812">Transmembrane</keyword>
<sequence length="262" mass="29611">MGLMGAMGALLFIFCFLTTRERSEPEITSLSVGKQFKYLLRNDQWIILGVVILLLMCGYVIRGSVAAYYAKYYLNGGDSLISPFLTTGVVASILAMIATTWITKFWDKIKMFRYTQIITFILSALMYFSVGRENLVLAFAFYFLINSSAICKCRCSGPLSPKRWIYGEKKTGLRVSGLAFGGILFFRSLGWGLREAYFGFLLSHFGYQPMLNRPARSLTGIALMMTLIPALFHLAVGLLMKKYLINNEYYRDIQLALAQKQA</sequence>
<dbReference type="Gene3D" id="1.20.1250.20">
    <property type="entry name" value="MFS general substrate transporter like domains"/>
    <property type="match status" value="1"/>
</dbReference>
<dbReference type="PANTHER" id="PTHR11328">
    <property type="entry name" value="MAJOR FACILITATOR SUPERFAMILY DOMAIN-CONTAINING PROTEIN"/>
    <property type="match status" value="1"/>
</dbReference>
<feature type="transmembrane region" description="Helical" evidence="4">
    <location>
        <begin position="114"/>
        <end position="144"/>
    </location>
</feature>
<feature type="transmembrane region" description="Helical" evidence="4">
    <location>
        <begin position="218"/>
        <end position="240"/>
    </location>
</feature>
<keyword evidence="3" id="KW-0997">Cell inner membrane</keyword>
<evidence type="ECO:0000256" key="4">
    <source>
        <dbReference type="SAM" id="Phobius"/>
    </source>
</evidence>
<accession>A0A3S4G5J3</accession>
<dbReference type="PANTHER" id="PTHR11328:SF24">
    <property type="entry name" value="MAJOR FACILITATOR SUPERFAMILY (MFS) PROFILE DOMAIN-CONTAINING PROTEIN"/>
    <property type="match status" value="1"/>
</dbReference>
<dbReference type="InterPro" id="IPR036259">
    <property type="entry name" value="MFS_trans_sf"/>
</dbReference>
<dbReference type="EMBL" id="LR134148">
    <property type="protein sequence ID" value="VEA43902.1"/>
    <property type="molecule type" value="Genomic_DNA"/>
</dbReference>
<dbReference type="Proteomes" id="UP000273655">
    <property type="component" value="Chromosome 1"/>
</dbReference>
<feature type="transmembrane region" description="Helical" evidence="4">
    <location>
        <begin position="172"/>
        <end position="193"/>
    </location>
</feature>
<proteinExistence type="inferred from homology"/>
<feature type="transmembrane region" description="Helical" evidence="4">
    <location>
        <begin position="46"/>
        <end position="69"/>
    </location>
</feature>
<dbReference type="Pfam" id="PF13347">
    <property type="entry name" value="MFS_2"/>
    <property type="match status" value="1"/>
</dbReference>
<reference evidence="5 6" key="1">
    <citation type="submission" date="2018-12" db="EMBL/GenBank/DDBJ databases">
        <authorList>
            <consortium name="Pathogen Informatics"/>
        </authorList>
    </citation>
    <scope>NUCLEOTIDE SEQUENCE [LARGE SCALE GENOMIC DNA]</scope>
    <source>
        <strain evidence="5 6">NCTC8271</strain>
    </source>
</reference>
<dbReference type="AlphaFoldDB" id="A0A3S4G5J3"/>
<keyword evidence="4" id="KW-1133">Transmembrane helix</keyword>
<comment type="similarity">
    <text evidence="2">Belongs to the sodium:galactoside symporter (TC 2.A.2) family.</text>
</comment>
<evidence type="ECO:0000313" key="6">
    <source>
        <dbReference type="Proteomes" id="UP000273655"/>
    </source>
</evidence>